<protein>
    <submittedName>
        <fullName evidence="1">Uncharacterized protein</fullName>
    </submittedName>
</protein>
<proteinExistence type="predicted"/>
<gene>
    <name evidence="1" type="ORF">JMUB3936_0297</name>
</gene>
<dbReference type="RefSeq" id="WP_147002871.1">
    <property type="nucleotide sequence ID" value="NZ_AP019841.1"/>
</dbReference>
<dbReference type="OrthoDB" id="95265at2"/>
<sequence length="263" mass="32032">MAENQNLESENVFLNIENFSQFILKYKNHFEKRKYYQIDENFKIIKKEPSFILELAYIYFAENKENENIKKIVGGQFLETFKKKEKKIERLSKIEMSKLVDGFRRSIFNKESVFAVKLGNELLYRDKGKFFEILYNYSLISMDVNKFVKTFFAERMIEKIKIENNSKFNEIRDKIDEIIKNILNYFTKSDLTFLNFENVENLNYFVENHVDELYKKIYVENFDKIVEKYNVKNVEKIKFDKNYNFEDLSESKKILYKYIENFN</sequence>
<dbReference type="Proteomes" id="UP000321944">
    <property type="component" value="Chromosome"/>
</dbReference>
<organism evidence="1 2">
    <name type="scientific">Leptotrichia wadei</name>
    <dbReference type="NCBI Taxonomy" id="157687"/>
    <lineage>
        <taxon>Bacteria</taxon>
        <taxon>Fusobacteriati</taxon>
        <taxon>Fusobacteriota</taxon>
        <taxon>Fusobacteriia</taxon>
        <taxon>Fusobacteriales</taxon>
        <taxon>Leptotrichiaceae</taxon>
        <taxon>Leptotrichia</taxon>
    </lineage>
</organism>
<evidence type="ECO:0000313" key="2">
    <source>
        <dbReference type="Proteomes" id="UP000321944"/>
    </source>
</evidence>
<dbReference type="EMBL" id="AP019841">
    <property type="protein sequence ID" value="BBM54019.1"/>
    <property type="molecule type" value="Genomic_DNA"/>
</dbReference>
<accession>A0A510KQJ8</accession>
<evidence type="ECO:0000313" key="1">
    <source>
        <dbReference type="EMBL" id="BBM54019.1"/>
    </source>
</evidence>
<dbReference type="AlphaFoldDB" id="A0A510KQJ8"/>
<reference evidence="1 2" key="1">
    <citation type="submission" date="2019-07" db="EMBL/GenBank/DDBJ databases">
        <title>Complete Genome Sequence of Leptotrichia wadei Strain JMUB3936.</title>
        <authorList>
            <person name="Watanabe S."/>
            <person name="Cui L."/>
        </authorList>
    </citation>
    <scope>NUCLEOTIDE SEQUENCE [LARGE SCALE GENOMIC DNA]</scope>
    <source>
        <strain evidence="1 2">JMUB3936</strain>
    </source>
</reference>
<name>A0A510KQJ8_9FUSO</name>